<dbReference type="FunFam" id="1.10.10.820:FF:000001">
    <property type="entry name" value="Myosin heavy chain"/>
    <property type="match status" value="1"/>
</dbReference>
<dbReference type="Gene3D" id="1.10.10.820">
    <property type="match status" value="1"/>
</dbReference>
<feature type="region of interest" description="Disordered" evidence="18">
    <location>
        <begin position="603"/>
        <end position="635"/>
    </location>
</feature>
<dbReference type="GO" id="GO:0016020">
    <property type="term" value="C:membrane"/>
    <property type="evidence" value="ECO:0007669"/>
    <property type="project" value="TreeGrafter"/>
</dbReference>
<dbReference type="Gene3D" id="1.20.58.530">
    <property type="match status" value="1"/>
</dbReference>
<dbReference type="Pfam" id="PF00612">
    <property type="entry name" value="IQ"/>
    <property type="match status" value="6"/>
</dbReference>
<feature type="coiled-coil region" evidence="17">
    <location>
        <begin position="920"/>
        <end position="1103"/>
    </location>
</feature>
<keyword evidence="7 17" id="KW-0175">Coiled coil</keyword>
<evidence type="ECO:0000256" key="15">
    <source>
        <dbReference type="ARBA" id="ARBA00076270"/>
    </source>
</evidence>
<dbReference type="SUPFAM" id="SSF52540">
    <property type="entry name" value="P-loop containing nucleoside triphosphate hydrolases"/>
    <property type="match status" value="3"/>
</dbReference>
<dbReference type="PROSITE" id="PS50096">
    <property type="entry name" value="IQ"/>
    <property type="match status" value="6"/>
</dbReference>
<dbReference type="GO" id="GO:0005516">
    <property type="term" value="F:calmodulin binding"/>
    <property type="evidence" value="ECO:0007669"/>
    <property type="project" value="UniProtKB-KW"/>
</dbReference>
<feature type="coiled-coil region" evidence="17">
    <location>
        <begin position="1325"/>
        <end position="1400"/>
    </location>
</feature>
<dbReference type="Gene3D" id="3.40.850.10">
    <property type="entry name" value="Kinesin motor domain"/>
    <property type="match status" value="1"/>
</dbReference>
<reference evidence="22" key="2">
    <citation type="submission" date="2025-08" db="UniProtKB">
        <authorList>
            <consortium name="Ensembl"/>
        </authorList>
    </citation>
    <scope>IDENTIFICATION</scope>
</reference>
<dbReference type="GO" id="GO:0051015">
    <property type="term" value="F:actin filament binding"/>
    <property type="evidence" value="ECO:0007669"/>
    <property type="project" value="TreeGrafter"/>
</dbReference>
<feature type="compositionally biased region" description="Basic and acidic residues" evidence="18">
    <location>
        <begin position="1141"/>
        <end position="1153"/>
    </location>
</feature>
<dbReference type="SMART" id="SM00015">
    <property type="entry name" value="IQ"/>
    <property type="match status" value="6"/>
</dbReference>
<dbReference type="InterPro" id="IPR000048">
    <property type="entry name" value="IQ_motif_EF-hand-BS"/>
</dbReference>
<dbReference type="InterPro" id="IPR001609">
    <property type="entry name" value="Myosin_head_motor_dom-like"/>
</dbReference>
<dbReference type="InterPro" id="IPR036103">
    <property type="entry name" value="MYSc_Myo5"/>
</dbReference>
<feature type="coiled-coil region" evidence="17">
    <location>
        <begin position="1160"/>
        <end position="1236"/>
    </location>
</feature>
<dbReference type="SMART" id="SM00242">
    <property type="entry name" value="MYSc"/>
    <property type="match status" value="1"/>
</dbReference>
<sequence>FLFTNLKSKFHPGMFARVWIPDPEEVWKSAELLKDYKPGDKVLLLHLEEGKDLEYRLDPKTKELPHLRNPDILVGENDLTALSYLHEPAVLHNLRVRFIDSKLIYTYCGIVLVAINPYEQLPIYGEDIINAYSGQNMGDMDPHIFAVAEEAYKQMARDERNQSIIVSGESGAGKTVSAKYAMRYFATVSGSASEANVEEKVLASNPIMESIGNAKTTRNDNSSRFGKYIEIGFDKRYRIIGANMRTYLLEKSRVVFQAEEERNYHIFYQLCASAKLPEFKMLRLGNADDFNYTQQGGSPVIEGVDDAKEMAHTRQACTLLGISESHQMGIFRILAGILHLGNVGFTSRDADSCTIPPKHEPLCIFCDLMGVDYEEMCHWLCHRKLATATETYIKPISKLQATNARDALAKHIYAKLFNWIVDNVNQALHSAVKQHSFIGVLDIYGFETFEINSFEQFCINYANEKLQQQFNMHVFKLEQEEYMKEQIPWTLIDFYDNQPCINLIESKLGILDLLDEECKMPKGTDDTWAQKLYNTHLNKCTLFEKPRLSNKAFIIQHFADKVEYQCEGFLEKNKDTVFEEQIKVLKSSKFKMLPELFQDDEKAISPTSATSSGRTPLMRTPAKPTKGRPGQMAKEHKKTVGHQFRNSLHLLMETLNATTPHYVRCIKPNDFKFPFTFDEKRAVQQLRACGVLETIRISAAGFPSRWTYQEFFSRYRVLMKQKDVLSDRKQTCKNVLEKLILDKDKYQFGKTKIFFRAGQVAYLEKLRADKLRAACIRIQKIIRGWLLRKKYLRMRKAAITVQRYVRGYQARCYAKFLRRTKAATIVQKYWRMFVVCRRYKIRRAATIVLQSYLRGFLARNRYRKILREHKAVIIQKRVRGWLARTHYKRSMHAIIYLQCCFRRMMAKRELKKLKIEARSVERYKKLHIGMENKIMQLQRKVDEQNKDYKCLVEKLTNLEGIYNSETEKLRSDLERLQLSEEEAKVATGRVLSLQEEIAKLRKDLEQTRSEKKCIEERADQYKQETEQLVSNLKEENTLLKQEKEALNHRIVEQAKEMTETMEKKLVEETKQLELDLNDERLRYQNLLNEFSRLEERYDDLKEEMTLMVHVPKPGHKRTDSTHSSNESEYTFSSEIAEMEDIPSRTEEPSEKKVPLDMSLFLKLQKRVTELEQEKQVMQDELDRKEEQVLRSKAKEEERPQIRGAELEYESLKRQELESENKKLKNELNELRKALSEKSAPEVTAPGAPAYRVLMEQLTSVSEELDVRKEEVLILRSQLVSQKEAIQPKNTMTDSTILLEDVQKMKDKGEIAQAYIGLKETNRLLESQLQSQKRSHENEAEALRGEIQSLKEENNRQQQLLAQNLQLPPEARIEASLQHEITRLTNENLDLMEQLEKQDKTVRKLKSMGQMENISPGQIIDEPIRPVNIPRKEKDFQGMLEYKKEDEQKLVKNLILELKPRGVAVNLIPGLPAYILFMCVRHADYLNDDQKVRSLLTSTINSIKKVLKKRGDDFETVSFWLSNTCRFLHCLKQYSGEEGFMKHNTSRQNEHCLTNFDLAEYRQVLSDLAIQIYQQLVRVLENILQPMIGKARAPLGIAACLSFVPINKYNVSQLEEWLRDKNLMNSGAKETLEPLIQAAQLLQVKKKTDDDAEAICSMCNALTTAQIVKVLNLYTPVNEFEERVSVSFIRTIQMRLRDRKDSPQLLMDAKHIFPVTFPFNPSSLALETIQIPASLGLGFISRV</sequence>
<evidence type="ECO:0000256" key="9">
    <source>
        <dbReference type="ARBA" id="ARBA00023175"/>
    </source>
</evidence>
<evidence type="ECO:0000259" key="19">
    <source>
        <dbReference type="PROSITE" id="PS51126"/>
    </source>
</evidence>
<dbReference type="FunFam" id="1.20.5.190:FF:000006">
    <property type="entry name" value="Myosin VA"/>
    <property type="match status" value="1"/>
</dbReference>
<dbReference type="Gene3D" id="3.30.70.1590">
    <property type="match status" value="1"/>
</dbReference>
<dbReference type="FunFam" id="1.20.5.190:FF:000001">
    <property type="entry name" value="unconventional myosin-Va"/>
    <property type="match status" value="2"/>
</dbReference>
<keyword evidence="6" id="KW-0112">Calmodulin-binding</keyword>
<evidence type="ECO:0000256" key="2">
    <source>
        <dbReference type="ARBA" id="ARBA00022553"/>
    </source>
</evidence>
<feature type="compositionally biased region" description="Polar residues" evidence="18">
    <location>
        <begin position="1121"/>
        <end position="1133"/>
    </location>
</feature>
<dbReference type="PROSITE" id="PS51126">
    <property type="entry name" value="DILUTE"/>
    <property type="match status" value="1"/>
</dbReference>
<comment type="subunit">
    <text evidence="13">May be a homodimer, which associates with multiple calmodulin or myosin light chains. Interacts with RIPL2, the interaction is required for its role in dendrite formation. Interacts with MLPH. Interacts with SYTL4. Interacts with MYRIP. Interacts with RAB10; mediates the transport to the plasma membrane of SLC2A4/GLUT4 storage vesicles. Interacts with FMR1; this interaction occurs in association with polyribosome.</text>
</comment>
<dbReference type="PRINTS" id="PR00193">
    <property type="entry name" value="MYOSINHEAVY"/>
</dbReference>
<dbReference type="GO" id="GO:0005524">
    <property type="term" value="F:ATP binding"/>
    <property type="evidence" value="ECO:0007669"/>
    <property type="project" value="UniProtKB-UniRule"/>
</dbReference>
<evidence type="ECO:0000256" key="7">
    <source>
        <dbReference type="ARBA" id="ARBA00023054"/>
    </source>
</evidence>
<dbReference type="Gene3D" id="1.20.120.720">
    <property type="entry name" value="Myosin VI head, motor domain, U50 subdomain"/>
    <property type="match status" value="1"/>
</dbReference>
<dbReference type="Pfam" id="PF00063">
    <property type="entry name" value="Myosin_head"/>
    <property type="match status" value="1"/>
</dbReference>
<dbReference type="Ensembl" id="ENSRBIT00000029791.1">
    <property type="protein sequence ID" value="ENSRBIP00000006619.1"/>
    <property type="gene ID" value="ENSRBIG00000026539.1"/>
</dbReference>
<evidence type="ECO:0000313" key="23">
    <source>
        <dbReference type="Proteomes" id="UP000233180"/>
    </source>
</evidence>
<evidence type="ECO:0000259" key="21">
    <source>
        <dbReference type="PROSITE" id="PS51844"/>
    </source>
</evidence>
<dbReference type="FunFam" id="3.30.70.1590:FF:000003">
    <property type="entry name" value="Myosin-Va isoform 1"/>
    <property type="match status" value="1"/>
</dbReference>
<evidence type="ECO:0000256" key="13">
    <source>
        <dbReference type="ARBA" id="ARBA00062743"/>
    </source>
</evidence>
<evidence type="ECO:0000256" key="10">
    <source>
        <dbReference type="ARBA" id="ARBA00023203"/>
    </source>
</evidence>
<dbReference type="FunFam" id="3.40.850.10:FF:000089">
    <property type="entry name" value="Myosin VC"/>
    <property type="match status" value="1"/>
</dbReference>
<dbReference type="InterPro" id="IPR036961">
    <property type="entry name" value="Kinesin_motor_dom_sf"/>
</dbReference>
<dbReference type="Pfam" id="PF01843">
    <property type="entry name" value="DIL"/>
    <property type="match status" value="1"/>
</dbReference>
<feature type="domain" description="Myosin motor" evidence="20">
    <location>
        <begin position="74"/>
        <end position="768"/>
    </location>
</feature>
<comment type="function">
    <text evidence="12">Processive actin-based motor that can move in large steps approximating the 36-nm pseudo-repeat of the actin filament. Can hydrolyze ATP in the presence of actin, which is essential for its function as a motor protein. Involved in melanosome transport. Also mediates the transport of vesicles to the plasma membrane. May also be required for some polarization process involved in dendrite formation.</text>
</comment>
<dbReference type="GO" id="GO:0030050">
    <property type="term" value="P:vesicle transport along actin filament"/>
    <property type="evidence" value="ECO:0007669"/>
    <property type="project" value="UniProtKB-ARBA"/>
</dbReference>
<evidence type="ECO:0000256" key="1">
    <source>
        <dbReference type="ARBA" id="ARBA00008314"/>
    </source>
</evidence>
<dbReference type="InterPro" id="IPR004009">
    <property type="entry name" value="SH3_Myosin"/>
</dbReference>
<accession>A0A2K6K5U2</accession>
<feature type="domain" description="Myosin N-terminal SH3-like" evidence="21">
    <location>
        <begin position="13"/>
        <end position="65"/>
    </location>
</feature>
<keyword evidence="5 16" id="KW-0067">ATP-binding</keyword>
<keyword evidence="23" id="KW-1185">Reference proteome</keyword>
<feature type="region of interest" description="Disordered" evidence="18">
    <location>
        <begin position="1112"/>
        <end position="1153"/>
    </location>
</feature>
<dbReference type="InterPro" id="IPR002710">
    <property type="entry name" value="Dilute_dom"/>
</dbReference>
<evidence type="ECO:0000256" key="8">
    <source>
        <dbReference type="ARBA" id="ARBA00023123"/>
    </source>
</evidence>
<evidence type="ECO:0000256" key="6">
    <source>
        <dbReference type="ARBA" id="ARBA00022860"/>
    </source>
</evidence>
<dbReference type="Proteomes" id="UP000233180">
    <property type="component" value="Unassembled WGS sequence"/>
</dbReference>
<evidence type="ECO:0000256" key="11">
    <source>
        <dbReference type="ARBA" id="ARBA00048778"/>
    </source>
</evidence>
<keyword evidence="9 16" id="KW-0505">Motor protein</keyword>
<evidence type="ECO:0000256" key="12">
    <source>
        <dbReference type="ARBA" id="ARBA00054098"/>
    </source>
</evidence>
<feature type="binding site" evidence="16">
    <location>
        <begin position="168"/>
        <end position="175"/>
    </location>
    <ligand>
        <name>ATP</name>
        <dbReference type="ChEBI" id="CHEBI:30616"/>
    </ligand>
</feature>
<evidence type="ECO:0000256" key="14">
    <source>
        <dbReference type="ARBA" id="ARBA00068036"/>
    </source>
</evidence>
<evidence type="ECO:0000256" key="17">
    <source>
        <dbReference type="SAM" id="Coils"/>
    </source>
</evidence>
<evidence type="ECO:0000256" key="18">
    <source>
        <dbReference type="SAM" id="MobiDB-lite"/>
    </source>
</evidence>
<keyword evidence="2" id="KW-0597">Phosphoprotein</keyword>
<dbReference type="CDD" id="cd01380">
    <property type="entry name" value="MYSc_Myo5"/>
    <property type="match status" value="1"/>
</dbReference>
<dbReference type="Gene3D" id="1.20.5.190">
    <property type="match status" value="3"/>
</dbReference>
<dbReference type="PANTHER" id="PTHR13140:SF273">
    <property type="entry name" value="UNCONVENTIONAL MYOSIN-VA"/>
    <property type="match status" value="1"/>
</dbReference>
<evidence type="ECO:0000256" key="3">
    <source>
        <dbReference type="ARBA" id="ARBA00022737"/>
    </source>
</evidence>
<keyword evidence="10 16" id="KW-0009">Actin-binding</keyword>
<dbReference type="Pfam" id="PF25966">
    <property type="entry name" value="Myo5a"/>
    <property type="match status" value="1"/>
</dbReference>
<dbReference type="SMART" id="SM01132">
    <property type="entry name" value="DIL"/>
    <property type="match status" value="1"/>
</dbReference>
<keyword evidence="3" id="KW-0677">Repeat</keyword>
<dbReference type="GO" id="GO:0031410">
    <property type="term" value="C:cytoplasmic vesicle"/>
    <property type="evidence" value="ECO:0007669"/>
    <property type="project" value="UniProtKB-ARBA"/>
</dbReference>
<dbReference type="GO" id="GO:0000146">
    <property type="term" value="F:microfilament motor activity"/>
    <property type="evidence" value="ECO:0007669"/>
    <property type="project" value="TreeGrafter"/>
</dbReference>
<dbReference type="InterPro" id="IPR058662">
    <property type="entry name" value="Myo5a/b_dom"/>
</dbReference>
<evidence type="ECO:0000259" key="20">
    <source>
        <dbReference type="PROSITE" id="PS51456"/>
    </source>
</evidence>
<comment type="similarity">
    <text evidence="1 16">Belongs to the TRAFAC class myosin-kinesin ATPase superfamily. Myosin family.</text>
</comment>
<keyword evidence="4 16" id="KW-0547">Nucleotide-binding</keyword>
<evidence type="ECO:0000256" key="16">
    <source>
        <dbReference type="PROSITE-ProRule" id="PRU00782"/>
    </source>
</evidence>
<protein>
    <recommendedName>
        <fullName evidence="14">Unconventional myosin-Va</fullName>
    </recommendedName>
    <alternativeName>
        <fullName evidence="15">Dilute myosin heavy chain, non-muscle</fullName>
    </alternativeName>
</protein>
<dbReference type="FunFam" id="1.20.58.530:FF:000002">
    <property type="entry name" value="Class V myosin"/>
    <property type="match status" value="1"/>
</dbReference>
<proteinExistence type="inferred from homology"/>
<name>A0A2K6K5U2_RHIBE</name>
<dbReference type="PROSITE" id="PS51844">
    <property type="entry name" value="SH3_LIKE"/>
    <property type="match status" value="1"/>
</dbReference>
<gene>
    <name evidence="22" type="primary">MYO5A</name>
</gene>
<evidence type="ECO:0000256" key="5">
    <source>
        <dbReference type="ARBA" id="ARBA00022840"/>
    </source>
</evidence>
<dbReference type="GO" id="GO:0031267">
    <property type="term" value="F:small GTPase binding"/>
    <property type="evidence" value="ECO:0007669"/>
    <property type="project" value="UniProtKB-ARBA"/>
</dbReference>
<dbReference type="InterPro" id="IPR027417">
    <property type="entry name" value="P-loop_NTPase"/>
</dbReference>
<comment type="catalytic activity">
    <reaction evidence="11">
        <text>ATP + H2O = ADP + phosphate + H(+)</text>
        <dbReference type="Rhea" id="RHEA:13065"/>
        <dbReference type="ChEBI" id="CHEBI:15377"/>
        <dbReference type="ChEBI" id="CHEBI:15378"/>
        <dbReference type="ChEBI" id="CHEBI:30616"/>
        <dbReference type="ChEBI" id="CHEBI:43474"/>
        <dbReference type="ChEBI" id="CHEBI:456216"/>
    </reaction>
    <physiologicalReaction direction="left-to-right" evidence="11">
        <dbReference type="Rhea" id="RHEA:13066"/>
    </physiologicalReaction>
</comment>
<reference evidence="22 23" key="1">
    <citation type="submission" date="2016-06" db="EMBL/GenBank/DDBJ databases">
        <title>Genome of Rhinopithecus bieti.</title>
        <authorList>
            <person name="Wu"/>
            <person name="C.-I. and Zhang"/>
            <person name="Y."/>
        </authorList>
    </citation>
    <scope>NUCLEOTIDE SEQUENCE</scope>
</reference>
<dbReference type="PROSITE" id="PS51456">
    <property type="entry name" value="MYOSIN_MOTOR"/>
    <property type="match status" value="1"/>
</dbReference>
<feature type="region of interest" description="Actin-binding" evidence="16">
    <location>
        <begin position="648"/>
        <end position="670"/>
    </location>
</feature>
<feature type="domain" description="Dilute" evidence="19">
    <location>
        <begin position="1496"/>
        <end position="1697"/>
    </location>
</feature>
<feature type="compositionally biased region" description="Polar residues" evidence="18">
    <location>
        <begin position="605"/>
        <end position="614"/>
    </location>
</feature>
<organism evidence="22 23">
    <name type="scientific">Rhinopithecus bieti</name>
    <name type="common">Black snub-nosed monkey</name>
    <name type="synonym">Pygathrix bieti</name>
    <dbReference type="NCBI Taxonomy" id="61621"/>
    <lineage>
        <taxon>Eukaryota</taxon>
        <taxon>Metazoa</taxon>
        <taxon>Chordata</taxon>
        <taxon>Craniata</taxon>
        <taxon>Vertebrata</taxon>
        <taxon>Euteleostomi</taxon>
        <taxon>Mammalia</taxon>
        <taxon>Eutheria</taxon>
        <taxon>Euarchontoglires</taxon>
        <taxon>Primates</taxon>
        <taxon>Haplorrhini</taxon>
        <taxon>Catarrhini</taxon>
        <taxon>Cercopithecidae</taxon>
        <taxon>Colobinae</taxon>
        <taxon>Rhinopithecus</taxon>
    </lineage>
</organism>
<reference evidence="22" key="3">
    <citation type="submission" date="2025-09" db="UniProtKB">
        <authorList>
            <consortium name="Ensembl"/>
        </authorList>
    </citation>
    <scope>IDENTIFICATION</scope>
</reference>
<dbReference type="GO" id="GO:0016459">
    <property type="term" value="C:myosin complex"/>
    <property type="evidence" value="ECO:0007669"/>
    <property type="project" value="UniProtKB-KW"/>
</dbReference>
<dbReference type="PANTHER" id="PTHR13140">
    <property type="entry name" value="MYOSIN"/>
    <property type="match status" value="1"/>
</dbReference>
<dbReference type="GO" id="GO:0007015">
    <property type="term" value="P:actin filament organization"/>
    <property type="evidence" value="ECO:0007669"/>
    <property type="project" value="TreeGrafter"/>
</dbReference>
<dbReference type="GeneTree" id="ENSGT00940000155347"/>
<dbReference type="OMA" id="GKSKHFE"/>
<keyword evidence="8 16" id="KW-0518">Myosin</keyword>
<evidence type="ECO:0000313" key="22">
    <source>
        <dbReference type="Ensembl" id="ENSRBIP00000006619.1"/>
    </source>
</evidence>
<evidence type="ECO:0000256" key="4">
    <source>
        <dbReference type="ARBA" id="ARBA00022741"/>
    </source>
</evidence>